<dbReference type="SUPFAM" id="SSF47616">
    <property type="entry name" value="GST C-terminal domain-like"/>
    <property type="match status" value="1"/>
</dbReference>
<dbReference type="PROSITE" id="PS50404">
    <property type="entry name" value="GST_NTER"/>
    <property type="match status" value="1"/>
</dbReference>
<dbReference type="AlphaFoldDB" id="A0A2G1QRX8"/>
<reference evidence="2 3" key="1">
    <citation type="submission" date="2017-10" db="EMBL/GenBank/DDBJ databases">
        <title>Sedimentibacterium mangrovi gen. nov., sp. nov., a novel member of family Phyllobacteriacea isolated from mangrove sediment.</title>
        <authorList>
            <person name="Liao H."/>
            <person name="Tian Y."/>
        </authorList>
    </citation>
    <scope>NUCLEOTIDE SEQUENCE [LARGE SCALE GENOMIC DNA]</scope>
    <source>
        <strain evidence="2 3">X9-2-2</strain>
    </source>
</reference>
<gene>
    <name evidence="2" type="ORF">CSC94_06145</name>
</gene>
<dbReference type="Pfam" id="PF22041">
    <property type="entry name" value="GST_C_7"/>
    <property type="match status" value="1"/>
</dbReference>
<dbReference type="Pfam" id="PF13417">
    <property type="entry name" value="GST_N_3"/>
    <property type="match status" value="1"/>
</dbReference>
<dbReference type="SUPFAM" id="SSF52833">
    <property type="entry name" value="Thioredoxin-like"/>
    <property type="match status" value="1"/>
</dbReference>
<keyword evidence="3" id="KW-1185">Reference proteome</keyword>
<organism evidence="2 3">
    <name type="scientific">Zhengella mangrovi</name>
    <dbReference type="NCBI Taxonomy" id="1982044"/>
    <lineage>
        <taxon>Bacteria</taxon>
        <taxon>Pseudomonadati</taxon>
        <taxon>Pseudomonadota</taxon>
        <taxon>Alphaproteobacteria</taxon>
        <taxon>Hyphomicrobiales</taxon>
        <taxon>Notoacmeibacteraceae</taxon>
        <taxon>Zhengella</taxon>
    </lineage>
</organism>
<dbReference type="InterPro" id="IPR004045">
    <property type="entry name" value="Glutathione_S-Trfase_N"/>
</dbReference>
<evidence type="ECO:0000259" key="1">
    <source>
        <dbReference type="PROSITE" id="PS50404"/>
    </source>
</evidence>
<dbReference type="Proteomes" id="UP000221168">
    <property type="component" value="Unassembled WGS sequence"/>
</dbReference>
<dbReference type="PANTHER" id="PTHR43968">
    <property type="match status" value="1"/>
</dbReference>
<protein>
    <submittedName>
        <fullName evidence="2">Beta-aryl ether-cleaving protein</fullName>
    </submittedName>
</protein>
<dbReference type="InterPro" id="IPR054416">
    <property type="entry name" value="GST_UstS-like_C"/>
</dbReference>
<proteinExistence type="predicted"/>
<dbReference type="PANTHER" id="PTHR43968:SF6">
    <property type="entry name" value="GLUTATHIONE S-TRANSFERASE OMEGA"/>
    <property type="match status" value="1"/>
</dbReference>
<dbReference type="CDD" id="cd03202">
    <property type="entry name" value="GST_C_etherase_LigE"/>
    <property type="match status" value="1"/>
</dbReference>
<dbReference type="OrthoDB" id="508035at2"/>
<dbReference type="InterPro" id="IPR050983">
    <property type="entry name" value="GST_Omega/HSP26"/>
</dbReference>
<dbReference type="GO" id="GO:0005737">
    <property type="term" value="C:cytoplasm"/>
    <property type="evidence" value="ECO:0007669"/>
    <property type="project" value="TreeGrafter"/>
</dbReference>
<dbReference type="InterPro" id="IPR036249">
    <property type="entry name" value="Thioredoxin-like_sf"/>
</dbReference>
<sequence length="230" mass="25324">MTIQLYDLVGADAARPFSPHCWKTAMSLAHKGLDFTRVPTRFPEVRQIEGGASKTVPVINDGGRIVSDSFAIAEYLEDTYPDRPSLFGGEGGRATTRFVESWTQWVVHPQLVRVAIMDIHDCLSPEDQAWFRADREGKFGKPLEDIRMTGEEAQAAFSKSLDPLRATLKKQPFLGGEGPLFADYIVFGAFQWARVVSAHEFLPAGDPVADWFARCLDLHGGLGAKVPACG</sequence>
<dbReference type="CDD" id="cd03038">
    <property type="entry name" value="GST_N_etherase_LigE"/>
    <property type="match status" value="1"/>
</dbReference>
<dbReference type="InterPro" id="IPR036282">
    <property type="entry name" value="Glutathione-S-Trfase_C_sf"/>
</dbReference>
<evidence type="ECO:0000313" key="2">
    <source>
        <dbReference type="EMBL" id="PHP68231.1"/>
    </source>
</evidence>
<feature type="domain" description="GST N-terminal" evidence="1">
    <location>
        <begin position="8"/>
        <end position="84"/>
    </location>
</feature>
<evidence type="ECO:0000313" key="3">
    <source>
        <dbReference type="Proteomes" id="UP000221168"/>
    </source>
</evidence>
<accession>A0A2G1QRX8</accession>
<dbReference type="RefSeq" id="WP_099304893.1">
    <property type="nucleotide sequence ID" value="NZ_PDVP01000002.1"/>
</dbReference>
<dbReference type="Gene3D" id="3.40.30.10">
    <property type="entry name" value="Glutaredoxin"/>
    <property type="match status" value="1"/>
</dbReference>
<comment type="caution">
    <text evidence="2">The sequence shown here is derived from an EMBL/GenBank/DDBJ whole genome shotgun (WGS) entry which is preliminary data.</text>
</comment>
<dbReference type="EMBL" id="PDVP01000002">
    <property type="protein sequence ID" value="PHP68231.1"/>
    <property type="molecule type" value="Genomic_DNA"/>
</dbReference>
<name>A0A2G1QRX8_9HYPH</name>
<dbReference type="Gene3D" id="1.20.1050.10">
    <property type="match status" value="1"/>
</dbReference>